<evidence type="ECO:0000256" key="1">
    <source>
        <dbReference type="SAM" id="MobiDB-lite"/>
    </source>
</evidence>
<gene>
    <name evidence="2" type="ORF">F511_27425</name>
</gene>
<organism evidence="2 3">
    <name type="scientific">Dorcoceras hygrometricum</name>
    <dbReference type="NCBI Taxonomy" id="472368"/>
    <lineage>
        <taxon>Eukaryota</taxon>
        <taxon>Viridiplantae</taxon>
        <taxon>Streptophyta</taxon>
        <taxon>Embryophyta</taxon>
        <taxon>Tracheophyta</taxon>
        <taxon>Spermatophyta</taxon>
        <taxon>Magnoliopsida</taxon>
        <taxon>eudicotyledons</taxon>
        <taxon>Gunneridae</taxon>
        <taxon>Pentapetalae</taxon>
        <taxon>asterids</taxon>
        <taxon>lamiids</taxon>
        <taxon>Lamiales</taxon>
        <taxon>Gesneriaceae</taxon>
        <taxon>Didymocarpoideae</taxon>
        <taxon>Trichosporeae</taxon>
        <taxon>Loxocarpinae</taxon>
        <taxon>Dorcoceras</taxon>
    </lineage>
</organism>
<dbReference type="EMBL" id="KV003211">
    <property type="protein sequence ID" value="KZV36810.1"/>
    <property type="molecule type" value="Genomic_DNA"/>
</dbReference>
<proteinExistence type="predicted"/>
<evidence type="ECO:0000313" key="2">
    <source>
        <dbReference type="EMBL" id="KZV36810.1"/>
    </source>
</evidence>
<evidence type="ECO:0000313" key="3">
    <source>
        <dbReference type="Proteomes" id="UP000250235"/>
    </source>
</evidence>
<dbReference type="GO" id="GO:0016301">
    <property type="term" value="F:kinase activity"/>
    <property type="evidence" value="ECO:0007669"/>
    <property type="project" value="UniProtKB-KW"/>
</dbReference>
<name>A0A2Z7BX93_9LAMI</name>
<keyword evidence="2" id="KW-0808">Transferase</keyword>
<keyword evidence="2" id="KW-0675">Receptor</keyword>
<protein>
    <submittedName>
        <fullName evidence="2">Cysteine-rich RLK (Receptor-like protein kinase) 8</fullName>
    </submittedName>
</protein>
<keyword evidence="3" id="KW-1185">Reference proteome</keyword>
<dbReference type="Proteomes" id="UP000250235">
    <property type="component" value="Unassembled WGS sequence"/>
</dbReference>
<keyword evidence="2" id="KW-0418">Kinase</keyword>
<dbReference type="AlphaFoldDB" id="A0A2Z7BX93"/>
<feature type="region of interest" description="Disordered" evidence="1">
    <location>
        <begin position="158"/>
        <end position="199"/>
    </location>
</feature>
<accession>A0A2Z7BX93</accession>
<reference evidence="2 3" key="1">
    <citation type="journal article" date="2015" name="Proc. Natl. Acad. Sci. U.S.A.">
        <title>The resurrection genome of Boea hygrometrica: A blueprint for survival of dehydration.</title>
        <authorList>
            <person name="Xiao L."/>
            <person name="Yang G."/>
            <person name="Zhang L."/>
            <person name="Yang X."/>
            <person name="Zhao S."/>
            <person name="Ji Z."/>
            <person name="Zhou Q."/>
            <person name="Hu M."/>
            <person name="Wang Y."/>
            <person name="Chen M."/>
            <person name="Xu Y."/>
            <person name="Jin H."/>
            <person name="Xiao X."/>
            <person name="Hu G."/>
            <person name="Bao F."/>
            <person name="Hu Y."/>
            <person name="Wan P."/>
            <person name="Li L."/>
            <person name="Deng X."/>
            <person name="Kuang T."/>
            <person name="Xiang C."/>
            <person name="Zhu J.K."/>
            <person name="Oliver M.J."/>
            <person name="He Y."/>
        </authorList>
    </citation>
    <scope>NUCLEOTIDE SEQUENCE [LARGE SCALE GENOMIC DNA]</scope>
    <source>
        <strain evidence="3">cv. XS01</strain>
    </source>
</reference>
<sequence length="315" mass="35200">MQSKPTAEFSNNTKQNEANTPAGDFLALIKTTSPLLIQTTAYCTSLQELAANRYHLVDASQNVTVLKSLALSAETTHSRQEFQLQKTALSLDILESQQKLLSQQVALSQAYDDKFKRIQDRQDALSHELMEFHVQEQENYNHLTYQLSEFVDYINRGCDDKKGESGSSRGPQPPPDDRGRPGSGSEGSRPGGDSRIRSSGRRYYISGGFHRDLNTDIDKRSKTTITVMTTRNRRPSINTHTPQLVQISPPVCPGTDSPAPRKLLFSGNSHRFRPWFGTFEVALDSSCEDLSFHTTFGGCGWLVEEREVAARLCVL</sequence>